<dbReference type="Gene3D" id="2.130.10.10">
    <property type="entry name" value="YVTN repeat-like/Quinoprotein amine dehydrogenase"/>
    <property type="match status" value="1"/>
</dbReference>
<evidence type="ECO:0000313" key="2">
    <source>
        <dbReference type="EMBL" id="VAX17367.1"/>
    </source>
</evidence>
<accession>A0A3B1CKU9</accession>
<name>A0A3B1CKU9_9ZZZZ</name>
<protein>
    <recommendedName>
        <fullName evidence="1">Secretion system C-terminal sorting domain-containing protein</fullName>
    </recommendedName>
</protein>
<dbReference type="AlphaFoldDB" id="A0A3B1CKU9"/>
<dbReference type="SUPFAM" id="SSF110296">
    <property type="entry name" value="Oligoxyloglucan reducing end-specific cellobiohydrolase"/>
    <property type="match status" value="1"/>
</dbReference>
<organism evidence="2">
    <name type="scientific">hydrothermal vent metagenome</name>
    <dbReference type="NCBI Taxonomy" id="652676"/>
    <lineage>
        <taxon>unclassified sequences</taxon>
        <taxon>metagenomes</taxon>
        <taxon>ecological metagenomes</taxon>
    </lineage>
</organism>
<dbReference type="InterPro" id="IPR026444">
    <property type="entry name" value="Secre_tail"/>
</dbReference>
<feature type="domain" description="Secretion system C-terminal sorting" evidence="1">
    <location>
        <begin position="394"/>
        <end position="475"/>
    </location>
</feature>
<evidence type="ECO:0000259" key="1">
    <source>
        <dbReference type="Pfam" id="PF18962"/>
    </source>
</evidence>
<sequence length="478" mass="54521">MKAKDPLSFLSSLSLINKYIIILFLILLNTSFAQKKLPYSPIINSTQVDSFTNLGEYVSDLFIDPEIDGRLVASKWDSDYGIKISTDNGENWTHAVINVSPHSSQYLNCNALSFNTSNFDVGYIAAGIDLYKTIDRGESWDSTGFSDFFPEYELRNYHDIYFVKLHPTRQKIIFVSNFQIVTHEPNLFQSKDDGESWIISDSSTKYEELVFDNSNPNVIYGIEQHSFIKKTIDEGDTWKSINNNLVFSFYNISSLEISKSNPNVLYCGQLFDTDHETWRLSMTTNGGENWVRIDSTLLDIDPEGSVYAILLDNNVEGRFYISYTGGLYLTEDNGEHFQKIYSGNTGSIWADNKNPATIYFNSDQGLLRFGDTVTVDVEEDINELPNNFRLEQNYPNPFNPSTTIKYSIPRNTEYYSVQHVTLRVFDILGGEITTLVNKEQKPGSYEVKFDASDLGSGIFFYQLRAGGYTQSRKMILLK</sequence>
<dbReference type="NCBIfam" id="TIGR04183">
    <property type="entry name" value="Por_Secre_tail"/>
    <property type="match status" value="1"/>
</dbReference>
<gene>
    <name evidence="2" type="ORF">MNBD_IGNAVI01-1650</name>
</gene>
<proteinExistence type="predicted"/>
<reference evidence="2" key="1">
    <citation type="submission" date="2018-06" db="EMBL/GenBank/DDBJ databases">
        <authorList>
            <person name="Zhirakovskaya E."/>
        </authorList>
    </citation>
    <scope>NUCLEOTIDE SEQUENCE</scope>
</reference>
<dbReference type="Gene3D" id="2.60.40.4070">
    <property type="match status" value="1"/>
</dbReference>
<dbReference type="InterPro" id="IPR015943">
    <property type="entry name" value="WD40/YVTN_repeat-like_dom_sf"/>
</dbReference>
<dbReference type="Pfam" id="PF18962">
    <property type="entry name" value="Por_Secre_tail"/>
    <property type="match status" value="1"/>
</dbReference>
<dbReference type="EMBL" id="UOGD01000077">
    <property type="protein sequence ID" value="VAX17367.1"/>
    <property type="molecule type" value="Genomic_DNA"/>
</dbReference>